<dbReference type="EMBL" id="CAEZXV010000006">
    <property type="protein sequence ID" value="CAB4693261.1"/>
    <property type="molecule type" value="Genomic_DNA"/>
</dbReference>
<dbReference type="Gene3D" id="1.10.287.90">
    <property type="match status" value="1"/>
</dbReference>
<feature type="transmembrane region" description="Helical" evidence="12">
    <location>
        <begin position="66"/>
        <end position="90"/>
    </location>
</feature>
<evidence type="ECO:0000256" key="4">
    <source>
        <dbReference type="ARBA" id="ARBA00022448"/>
    </source>
</evidence>
<organism evidence="14">
    <name type="scientific">freshwater metagenome</name>
    <dbReference type="NCBI Taxonomy" id="449393"/>
    <lineage>
        <taxon>unclassified sequences</taxon>
        <taxon>metagenomes</taxon>
        <taxon>ecological metagenomes</taxon>
    </lineage>
</organism>
<sequence length="263" mass="28858">MSEHGNVDLKPTPGDRFIKFFKRSDVIQSTIFGVIVTVVFVILGGKFYTQWMPKVMSTDMKAIERLMVVFTWIAAPVCGVVLGIALYTFLNRHSGDTPPPEGPATRTNGPVVLGWTVVTSLLALVAVIYGITEMNSSSIATAKNAEDAMVVNVVGNQWVWTFEYPELGVQSHELMLPINRSVAFHVSSVDVNHSFWPVQLGVKVDANKLAETLADTTPTKLGEFDVKCAELCGLYHAYMETTGEVMTKDDFDNWVIAQGGHTA</sequence>
<dbReference type="SUPFAM" id="SSF49503">
    <property type="entry name" value="Cupredoxins"/>
    <property type="match status" value="1"/>
</dbReference>
<evidence type="ECO:0000256" key="12">
    <source>
        <dbReference type="SAM" id="Phobius"/>
    </source>
</evidence>
<evidence type="ECO:0000256" key="5">
    <source>
        <dbReference type="ARBA" id="ARBA00022692"/>
    </source>
</evidence>
<protein>
    <recommendedName>
        <fullName evidence="3">cytochrome-c oxidase</fullName>
        <ecNumber evidence="3">7.1.1.9</ecNumber>
    </recommendedName>
</protein>
<reference evidence="14" key="1">
    <citation type="submission" date="2020-05" db="EMBL/GenBank/DDBJ databases">
        <authorList>
            <person name="Chiriac C."/>
            <person name="Salcher M."/>
            <person name="Ghai R."/>
            <person name="Kavagutti S V."/>
        </authorList>
    </citation>
    <scope>NUCLEOTIDE SEQUENCE</scope>
</reference>
<evidence type="ECO:0000256" key="10">
    <source>
        <dbReference type="ARBA" id="ARBA00023008"/>
    </source>
</evidence>
<evidence type="ECO:0000256" key="3">
    <source>
        <dbReference type="ARBA" id="ARBA00012949"/>
    </source>
</evidence>
<dbReference type="EC" id="7.1.1.9" evidence="3"/>
<dbReference type="Pfam" id="PF00116">
    <property type="entry name" value="COX2"/>
    <property type="match status" value="1"/>
</dbReference>
<evidence type="ECO:0000313" key="14">
    <source>
        <dbReference type="EMBL" id="CAB4693261.1"/>
    </source>
</evidence>
<keyword evidence="4" id="KW-0813">Transport</keyword>
<feature type="transmembrane region" description="Helical" evidence="12">
    <location>
        <begin position="26"/>
        <end position="45"/>
    </location>
</feature>
<dbReference type="GO" id="GO:0042773">
    <property type="term" value="P:ATP synthesis coupled electron transport"/>
    <property type="evidence" value="ECO:0007669"/>
    <property type="project" value="TreeGrafter"/>
</dbReference>
<dbReference type="InterPro" id="IPR045187">
    <property type="entry name" value="CcO_II"/>
</dbReference>
<keyword evidence="7" id="KW-1278">Translocase</keyword>
<dbReference type="GO" id="GO:0004129">
    <property type="term" value="F:cytochrome-c oxidase activity"/>
    <property type="evidence" value="ECO:0007669"/>
    <property type="project" value="UniProtKB-EC"/>
</dbReference>
<keyword evidence="5 12" id="KW-0812">Transmembrane</keyword>
<evidence type="ECO:0000256" key="9">
    <source>
        <dbReference type="ARBA" id="ARBA00022989"/>
    </source>
</evidence>
<keyword evidence="9 12" id="KW-1133">Transmembrane helix</keyword>
<dbReference type="PANTHER" id="PTHR22888">
    <property type="entry name" value="CYTOCHROME C OXIDASE, SUBUNIT II"/>
    <property type="match status" value="1"/>
</dbReference>
<dbReference type="PANTHER" id="PTHR22888:SF9">
    <property type="entry name" value="CYTOCHROME C OXIDASE SUBUNIT 2"/>
    <property type="match status" value="1"/>
</dbReference>
<evidence type="ECO:0000256" key="8">
    <source>
        <dbReference type="ARBA" id="ARBA00022982"/>
    </source>
</evidence>
<comment type="subcellular location">
    <subcellularLocation>
        <location evidence="1">Membrane</location>
        <topology evidence="1">Multi-pass membrane protein</topology>
    </subcellularLocation>
</comment>
<dbReference type="InterPro" id="IPR001505">
    <property type="entry name" value="Copper_CuA"/>
</dbReference>
<dbReference type="GO" id="GO:0016020">
    <property type="term" value="C:membrane"/>
    <property type="evidence" value="ECO:0007669"/>
    <property type="project" value="UniProtKB-SubCell"/>
</dbReference>
<feature type="domain" description="Cytochrome oxidase subunit II copper A binding" evidence="13">
    <location>
        <begin position="146"/>
        <end position="257"/>
    </location>
</feature>
<comment type="similarity">
    <text evidence="2">Belongs to the cytochrome c oxidase subunit 2 family.</text>
</comment>
<keyword evidence="8" id="KW-0249">Electron transport</keyword>
<keyword evidence="6" id="KW-0479">Metal-binding</keyword>
<feature type="transmembrane region" description="Helical" evidence="12">
    <location>
        <begin position="110"/>
        <end position="131"/>
    </location>
</feature>
<evidence type="ECO:0000256" key="11">
    <source>
        <dbReference type="ARBA" id="ARBA00023136"/>
    </source>
</evidence>
<accession>A0A6J6P236</accession>
<evidence type="ECO:0000256" key="2">
    <source>
        <dbReference type="ARBA" id="ARBA00007866"/>
    </source>
</evidence>
<evidence type="ECO:0000256" key="6">
    <source>
        <dbReference type="ARBA" id="ARBA00022723"/>
    </source>
</evidence>
<keyword evidence="10" id="KW-0186">Copper</keyword>
<dbReference type="AlphaFoldDB" id="A0A6J6P236"/>
<keyword evidence="11 12" id="KW-0472">Membrane</keyword>
<dbReference type="InterPro" id="IPR008972">
    <property type="entry name" value="Cupredoxin"/>
</dbReference>
<evidence type="ECO:0000256" key="1">
    <source>
        <dbReference type="ARBA" id="ARBA00004141"/>
    </source>
</evidence>
<dbReference type="InterPro" id="IPR002429">
    <property type="entry name" value="CcO_II-like_C"/>
</dbReference>
<proteinExistence type="inferred from homology"/>
<evidence type="ECO:0000259" key="13">
    <source>
        <dbReference type="PROSITE" id="PS50857"/>
    </source>
</evidence>
<dbReference type="PROSITE" id="PS00078">
    <property type="entry name" value="COX2"/>
    <property type="match status" value="1"/>
</dbReference>
<name>A0A6J6P236_9ZZZZ</name>
<dbReference type="PROSITE" id="PS50857">
    <property type="entry name" value="COX2_CUA"/>
    <property type="match status" value="1"/>
</dbReference>
<dbReference type="InterPro" id="IPR036257">
    <property type="entry name" value="Cyt_c_oxidase_su2_TM_sf"/>
</dbReference>
<evidence type="ECO:0000256" key="7">
    <source>
        <dbReference type="ARBA" id="ARBA00022967"/>
    </source>
</evidence>
<gene>
    <name evidence="14" type="ORF">UFOPK2598_00176</name>
</gene>
<dbReference type="Gene3D" id="2.60.40.420">
    <property type="entry name" value="Cupredoxins - blue copper proteins"/>
    <property type="match status" value="1"/>
</dbReference>
<dbReference type="GO" id="GO:0005507">
    <property type="term" value="F:copper ion binding"/>
    <property type="evidence" value="ECO:0007669"/>
    <property type="project" value="InterPro"/>
</dbReference>